<evidence type="ECO:0000256" key="3">
    <source>
        <dbReference type="ARBA" id="ARBA00022964"/>
    </source>
</evidence>
<evidence type="ECO:0000313" key="7">
    <source>
        <dbReference type="EMBL" id="EFC35940.1"/>
    </source>
</evidence>
<evidence type="ECO:0000256" key="5">
    <source>
        <dbReference type="ARBA" id="ARBA00023004"/>
    </source>
</evidence>
<dbReference type="eggNOG" id="ENOG502S0YC">
    <property type="taxonomic scope" value="Eukaryota"/>
</dbReference>
<dbReference type="InParanoid" id="D2W4R2"/>
<dbReference type="AlphaFoldDB" id="D2W4R2"/>
<dbReference type="InterPro" id="IPR006620">
    <property type="entry name" value="Pro_4_hyd_alph"/>
</dbReference>
<sequence length="221" mass="25319">MISSSTSKQPHLETIDPNNIWVIKNLFSTEECSKLLKESEEIGYGEAPISTGPTSSTIMKDVRNNSRAMIDKKQYSDMLYKKLEKYLPQNVSSLKVGPQDGFKLCGLNERIRFYKYAAGEYFAPHYDGCFQRPTLNVEINGKKMKVVERSFITVLLYLNDVESGGETNFLNSRCEIIHSVKPQAGQVLMFVHSNYHEGSVLSDPNEFKYVMRTDVMYRKEK</sequence>
<proteinExistence type="predicted"/>
<feature type="domain" description="Fe2OG dioxygenase" evidence="6">
    <location>
        <begin position="107"/>
        <end position="221"/>
    </location>
</feature>
<keyword evidence="8" id="KW-1185">Reference proteome</keyword>
<dbReference type="GO" id="GO:0004656">
    <property type="term" value="F:procollagen-proline 4-dioxygenase activity"/>
    <property type="evidence" value="ECO:0007669"/>
    <property type="project" value="TreeGrafter"/>
</dbReference>
<keyword evidence="5" id="KW-0408">Iron</keyword>
<keyword evidence="4" id="KW-0560">Oxidoreductase</keyword>
<organism evidence="8">
    <name type="scientific">Naegleria gruberi</name>
    <name type="common">Amoeba</name>
    <dbReference type="NCBI Taxonomy" id="5762"/>
    <lineage>
        <taxon>Eukaryota</taxon>
        <taxon>Discoba</taxon>
        <taxon>Heterolobosea</taxon>
        <taxon>Tetramitia</taxon>
        <taxon>Eutetramitia</taxon>
        <taxon>Vahlkampfiidae</taxon>
        <taxon>Naegleria</taxon>
    </lineage>
</organism>
<dbReference type="Pfam" id="PF13640">
    <property type="entry name" value="2OG-FeII_Oxy_3"/>
    <property type="match status" value="1"/>
</dbReference>
<dbReference type="PANTHER" id="PTHR10869">
    <property type="entry name" value="PROLYL 4-HYDROXYLASE ALPHA SUBUNIT"/>
    <property type="match status" value="1"/>
</dbReference>
<name>D2W4R2_NAEGR</name>
<dbReference type="InterPro" id="IPR045054">
    <property type="entry name" value="P4HA-like"/>
</dbReference>
<dbReference type="InterPro" id="IPR005123">
    <property type="entry name" value="Oxoglu/Fe-dep_dioxygenase_dom"/>
</dbReference>
<dbReference type="PANTHER" id="PTHR10869:SF246">
    <property type="entry name" value="TRANSMEMBRANE PROLYL 4-HYDROXYLASE"/>
    <property type="match status" value="1"/>
</dbReference>
<evidence type="ECO:0000256" key="1">
    <source>
        <dbReference type="ARBA" id="ARBA00001961"/>
    </source>
</evidence>
<dbReference type="OrthoDB" id="69177at2759"/>
<dbReference type="KEGG" id="ngr:NAEGRDRAFT_54661"/>
<dbReference type="OMA" id="YEDTRKC"/>
<evidence type="ECO:0000256" key="2">
    <source>
        <dbReference type="ARBA" id="ARBA00022723"/>
    </source>
</evidence>
<dbReference type="GO" id="GO:0031418">
    <property type="term" value="F:L-ascorbic acid binding"/>
    <property type="evidence" value="ECO:0007669"/>
    <property type="project" value="InterPro"/>
</dbReference>
<dbReference type="Proteomes" id="UP000006671">
    <property type="component" value="Unassembled WGS sequence"/>
</dbReference>
<evidence type="ECO:0000259" key="6">
    <source>
        <dbReference type="PROSITE" id="PS51471"/>
    </source>
</evidence>
<comment type="cofactor">
    <cofactor evidence="1">
        <name>L-ascorbate</name>
        <dbReference type="ChEBI" id="CHEBI:38290"/>
    </cofactor>
</comment>
<keyword evidence="2" id="KW-0479">Metal-binding</keyword>
<keyword evidence="3" id="KW-0223">Dioxygenase</keyword>
<evidence type="ECO:0000256" key="4">
    <source>
        <dbReference type="ARBA" id="ARBA00023002"/>
    </source>
</evidence>
<dbReference type="SMART" id="SM00702">
    <property type="entry name" value="P4Hc"/>
    <property type="match status" value="1"/>
</dbReference>
<dbReference type="STRING" id="5762.D2W4R2"/>
<dbReference type="GO" id="GO:0005506">
    <property type="term" value="F:iron ion binding"/>
    <property type="evidence" value="ECO:0007669"/>
    <property type="project" value="InterPro"/>
</dbReference>
<dbReference type="Gene3D" id="2.60.120.620">
    <property type="entry name" value="q2cbj1_9rhob like domain"/>
    <property type="match status" value="1"/>
</dbReference>
<dbReference type="VEuPathDB" id="AmoebaDB:NAEGRDRAFT_54661"/>
<gene>
    <name evidence="7" type="ORF">NAEGRDRAFT_54661</name>
</gene>
<reference evidence="7 8" key="1">
    <citation type="journal article" date="2010" name="Cell">
        <title>The genome of Naegleria gruberi illuminates early eukaryotic versatility.</title>
        <authorList>
            <person name="Fritz-Laylin L.K."/>
            <person name="Prochnik S.E."/>
            <person name="Ginger M.L."/>
            <person name="Dacks J.B."/>
            <person name="Carpenter M.L."/>
            <person name="Field M.C."/>
            <person name="Kuo A."/>
            <person name="Paredez A."/>
            <person name="Chapman J."/>
            <person name="Pham J."/>
            <person name="Shu S."/>
            <person name="Neupane R."/>
            <person name="Cipriano M."/>
            <person name="Mancuso J."/>
            <person name="Tu H."/>
            <person name="Salamov A."/>
            <person name="Lindquist E."/>
            <person name="Shapiro H."/>
            <person name="Lucas S."/>
            <person name="Grigoriev I.V."/>
            <person name="Cande W.Z."/>
            <person name="Fulton C."/>
            <person name="Rokhsar D.S."/>
            <person name="Dawson S.C."/>
        </authorList>
    </citation>
    <scope>NUCLEOTIDE SEQUENCE [LARGE SCALE GENOMIC DNA]</scope>
    <source>
        <strain evidence="7 8">NEG-M</strain>
    </source>
</reference>
<dbReference type="PROSITE" id="PS51471">
    <property type="entry name" value="FE2OG_OXY"/>
    <property type="match status" value="1"/>
</dbReference>
<protein>
    <submittedName>
        <fullName evidence="7">Predicted protein</fullName>
    </submittedName>
</protein>
<dbReference type="EMBL" id="GG738977">
    <property type="protein sequence ID" value="EFC35940.1"/>
    <property type="molecule type" value="Genomic_DNA"/>
</dbReference>
<accession>D2W4R2</accession>
<dbReference type="RefSeq" id="XP_002668684.1">
    <property type="nucleotide sequence ID" value="XM_002668638.1"/>
</dbReference>
<evidence type="ECO:0000313" key="8">
    <source>
        <dbReference type="Proteomes" id="UP000006671"/>
    </source>
</evidence>
<dbReference type="GeneID" id="8860734"/>
<dbReference type="GO" id="GO:0005783">
    <property type="term" value="C:endoplasmic reticulum"/>
    <property type="evidence" value="ECO:0007669"/>
    <property type="project" value="TreeGrafter"/>
</dbReference>
<dbReference type="InterPro" id="IPR044862">
    <property type="entry name" value="Pro_4_hyd_alph_FE2OG_OXY"/>
</dbReference>